<name>A0A9D4ZCB8_ADICA</name>
<keyword evidence="9" id="KW-1185">Reference proteome</keyword>
<dbReference type="GO" id="GO:0016020">
    <property type="term" value="C:membrane"/>
    <property type="evidence" value="ECO:0007669"/>
    <property type="project" value="UniProtKB-SubCell"/>
</dbReference>
<evidence type="ECO:0000256" key="3">
    <source>
        <dbReference type="ARBA" id="ARBA00022692"/>
    </source>
</evidence>
<dbReference type="InterPro" id="IPR002528">
    <property type="entry name" value="MATE_fam"/>
</dbReference>
<comment type="caution">
    <text evidence="8">The sequence shown here is derived from an EMBL/GenBank/DDBJ whole genome shotgun (WGS) entry which is preliminary data.</text>
</comment>
<feature type="transmembrane region" description="Helical" evidence="6">
    <location>
        <begin position="84"/>
        <end position="106"/>
    </location>
</feature>
<protein>
    <recommendedName>
        <fullName evidence="6">Protein DETOXIFICATION</fullName>
    </recommendedName>
    <alternativeName>
        <fullName evidence="6">Multidrug and toxic compound extrusion protein</fullName>
    </alternativeName>
</protein>
<reference evidence="8" key="1">
    <citation type="submission" date="2021-01" db="EMBL/GenBank/DDBJ databases">
        <title>Adiantum capillus-veneris genome.</title>
        <authorList>
            <person name="Fang Y."/>
            <person name="Liao Q."/>
        </authorList>
    </citation>
    <scope>NUCLEOTIDE SEQUENCE</scope>
    <source>
        <strain evidence="8">H3</strain>
        <tissue evidence="8">Leaf</tissue>
    </source>
</reference>
<evidence type="ECO:0000256" key="5">
    <source>
        <dbReference type="ARBA" id="ARBA00023136"/>
    </source>
</evidence>
<dbReference type="AlphaFoldDB" id="A0A9D4ZCB8"/>
<dbReference type="CDD" id="cd13132">
    <property type="entry name" value="MATE_eukaryotic"/>
    <property type="match status" value="1"/>
</dbReference>
<dbReference type="OrthoDB" id="2126698at2759"/>
<dbReference type="GO" id="GO:0015297">
    <property type="term" value="F:antiporter activity"/>
    <property type="evidence" value="ECO:0007669"/>
    <property type="project" value="InterPro"/>
</dbReference>
<evidence type="ECO:0000313" key="8">
    <source>
        <dbReference type="EMBL" id="KAI5070268.1"/>
    </source>
</evidence>
<keyword evidence="5 6" id="KW-0472">Membrane</keyword>
<organism evidence="8 9">
    <name type="scientific">Adiantum capillus-veneris</name>
    <name type="common">Maidenhair fern</name>
    <dbReference type="NCBI Taxonomy" id="13818"/>
    <lineage>
        <taxon>Eukaryota</taxon>
        <taxon>Viridiplantae</taxon>
        <taxon>Streptophyta</taxon>
        <taxon>Embryophyta</taxon>
        <taxon>Tracheophyta</taxon>
        <taxon>Polypodiopsida</taxon>
        <taxon>Polypodiidae</taxon>
        <taxon>Polypodiales</taxon>
        <taxon>Pteridineae</taxon>
        <taxon>Pteridaceae</taxon>
        <taxon>Vittarioideae</taxon>
        <taxon>Adiantum</taxon>
    </lineage>
</organism>
<feature type="transmembrane region" description="Helical" evidence="6">
    <location>
        <begin position="227"/>
        <end position="249"/>
    </location>
</feature>
<comment type="subcellular location">
    <subcellularLocation>
        <location evidence="1">Membrane</location>
        <topology evidence="1">Multi-pass membrane protein</topology>
    </subcellularLocation>
</comment>
<keyword evidence="3 6" id="KW-0812">Transmembrane</keyword>
<gene>
    <name evidence="8" type="ORF">GOP47_0014611</name>
</gene>
<comment type="similarity">
    <text evidence="2 6">Belongs to the multi antimicrobial extrusion (MATE) (TC 2.A.66.1) family.</text>
</comment>
<feature type="transmembrane region" description="Helical" evidence="6">
    <location>
        <begin position="455"/>
        <end position="477"/>
    </location>
</feature>
<accession>A0A9D4ZCB8</accession>
<evidence type="ECO:0000256" key="7">
    <source>
        <dbReference type="SAM" id="MobiDB-lite"/>
    </source>
</evidence>
<evidence type="ECO:0000256" key="1">
    <source>
        <dbReference type="ARBA" id="ARBA00004141"/>
    </source>
</evidence>
<feature type="transmembrane region" description="Helical" evidence="6">
    <location>
        <begin position="382"/>
        <end position="400"/>
    </location>
</feature>
<proteinExistence type="inferred from homology"/>
<feature type="region of interest" description="Disordered" evidence="7">
    <location>
        <begin position="1"/>
        <end position="33"/>
    </location>
</feature>
<dbReference type="NCBIfam" id="TIGR00797">
    <property type="entry name" value="matE"/>
    <property type="match status" value="1"/>
</dbReference>
<evidence type="ECO:0000256" key="6">
    <source>
        <dbReference type="RuleBase" id="RU004914"/>
    </source>
</evidence>
<feature type="transmembrane region" description="Helical" evidence="6">
    <location>
        <begin position="163"/>
        <end position="185"/>
    </location>
</feature>
<dbReference type="EMBL" id="JABFUD020000014">
    <property type="protein sequence ID" value="KAI5070268.1"/>
    <property type="molecule type" value="Genomic_DNA"/>
</dbReference>
<feature type="transmembrane region" description="Helical" evidence="6">
    <location>
        <begin position="261"/>
        <end position="280"/>
    </location>
</feature>
<keyword evidence="4 6" id="KW-1133">Transmembrane helix</keyword>
<evidence type="ECO:0000256" key="2">
    <source>
        <dbReference type="ARBA" id="ARBA00010199"/>
    </source>
</evidence>
<sequence>MASPPLPSSSFGSQPYSPRSVSPASSPQRQSTTSPVHIVYPLLDGEANSSPPPRFSFVNKELAVSVQENPPWISWREVWTQCRLAGPLILGNLLSFLLQLISTTFVGHTGSLELSSAALAYSFSVVTGYSVLMGLGGALETLCGQAFGAGEYRKVGIYMQRAMVVLTLVAVPIAILWVFMEQIFLAVGQDAQLASKAGAYGVWLIPGLFSVGFYIPLVKFLQTQSLVVPLFGCFTLTLIFHVPICWFLVFHTSLGYRGAAIANSISVWITVLSLALYVRFSPKCAASRAPLSLEAVKGLSSYLKLGVPSALMTCLEWWSYEILVFISGFLLNPELQTGIIAICVNSESLLYMIPAGLAAAVSTRVSNELGANNPQAARQALNVARMLGVVEAFLVIVFLFSVRNVWGQLYSSDKEVVVAIAGYIPFFATSCAFDALQTVLSGVVRGAGWQEAGAYMNLASFYIAGLPTGCLLAFVAGLEGKGLWMGLIVGVMVQFVAYVLLICYMDFEREAKKAAARVGASSPALQPLLTSP</sequence>
<dbReference type="InterPro" id="IPR045069">
    <property type="entry name" value="MATE_euk"/>
</dbReference>
<feature type="transmembrane region" description="Helical" evidence="6">
    <location>
        <begin position="483"/>
        <end position="504"/>
    </location>
</feature>
<evidence type="ECO:0000313" key="9">
    <source>
        <dbReference type="Proteomes" id="UP000886520"/>
    </source>
</evidence>
<feature type="compositionally biased region" description="Polar residues" evidence="7">
    <location>
        <begin position="8"/>
        <end position="33"/>
    </location>
</feature>
<feature type="transmembrane region" description="Helical" evidence="6">
    <location>
        <begin position="118"/>
        <end position="142"/>
    </location>
</feature>
<feature type="transmembrane region" description="Helical" evidence="6">
    <location>
        <begin position="420"/>
        <end position="443"/>
    </location>
</feature>
<dbReference type="Pfam" id="PF01554">
    <property type="entry name" value="MatE"/>
    <property type="match status" value="2"/>
</dbReference>
<feature type="transmembrane region" description="Helical" evidence="6">
    <location>
        <begin position="197"/>
        <end position="215"/>
    </location>
</feature>
<dbReference type="GO" id="GO:0042910">
    <property type="term" value="F:xenobiotic transmembrane transporter activity"/>
    <property type="evidence" value="ECO:0007669"/>
    <property type="project" value="InterPro"/>
</dbReference>
<dbReference type="PANTHER" id="PTHR11206">
    <property type="entry name" value="MULTIDRUG RESISTANCE PROTEIN"/>
    <property type="match status" value="1"/>
</dbReference>
<evidence type="ECO:0000256" key="4">
    <source>
        <dbReference type="ARBA" id="ARBA00022989"/>
    </source>
</evidence>
<dbReference type="Proteomes" id="UP000886520">
    <property type="component" value="Chromosome 14"/>
</dbReference>
<dbReference type="GO" id="GO:1990961">
    <property type="term" value="P:xenobiotic detoxification by transmembrane export across the plasma membrane"/>
    <property type="evidence" value="ECO:0007669"/>
    <property type="project" value="InterPro"/>
</dbReference>